<evidence type="ECO:0000313" key="1">
    <source>
        <dbReference type="EMBL" id="ACJ85996.1"/>
    </source>
</evidence>
<evidence type="ECO:0000313" key="3">
    <source>
        <dbReference type="Proteomes" id="UP000265566"/>
    </source>
</evidence>
<accession>B7FML3</accession>
<protein>
    <submittedName>
        <fullName evidence="1">Uncharacterized protein</fullName>
    </submittedName>
</protein>
<name>B7FML3_MEDTR</name>
<reference evidence="1" key="1">
    <citation type="submission" date="2008-12" db="EMBL/GenBank/DDBJ databases">
        <title>Medicago truncatula full length cdna cloning project.</title>
        <authorList>
            <person name="Moskal W."/>
            <person name="Chan A."/>
            <person name="Cheung F."/>
            <person name="Xiao Y."/>
            <person name="Town C.D."/>
        </authorList>
    </citation>
    <scope>NUCLEOTIDE SEQUENCE</scope>
</reference>
<dbReference type="EMBL" id="BT053336">
    <property type="protein sequence ID" value="ACJ85996.1"/>
    <property type="molecule type" value="mRNA"/>
</dbReference>
<dbReference type="Gramene" id="rna26066">
    <property type="protein sequence ID" value="RHN63373.1"/>
    <property type="gene ID" value="gene26066"/>
</dbReference>
<evidence type="ECO:0000313" key="2">
    <source>
        <dbReference type="EMBL" id="RHN63373.1"/>
    </source>
</evidence>
<dbReference type="Proteomes" id="UP000265566">
    <property type="component" value="Chromosome 4"/>
</dbReference>
<gene>
    <name evidence="2" type="ORF">MtrunA17_Chr4g0057591</name>
</gene>
<reference evidence="2" key="3">
    <citation type="journal article" date="2018" name="Nat. Plants">
        <title>Whole-genome landscape of Medicago truncatula symbiotic genes.</title>
        <authorList>
            <person name="Pecrix Y."/>
            <person name="Gamas P."/>
            <person name="Carrere S."/>
        </authorList>
    </citation>
    <scope>NUCLEOTIDE SEQUENCE</scope>
    <source>
        <tissue evidence="2">Leaves</tissue>
    </source>
</reference>
<dbReference type="EMBL" id="PSQE01000004">
    <property type="protein sequence ID" value="RHN63373.1"/>
    <property type="molecule type" value="Genomic_DNA"/>
</dbReference>
<proteinExistence type="evidence at transcript level"/>
<sequence length="95" mass="10974">MKGTTFPSTLFFLRRGKGLFRPPYFVFLLPVIGHLRIPLLSLSTGAPPSTTTTNLLSPIRRKPPLSRSRSSLRGFFSKLWIPWKNECYVEEEEEY</sequence>
<organism evidence="1">
    <name type="scientific">Medicago truncatula</name>
    <name type="common">Barrel medic</name>
    <name type="synonym">Medicago tribuloides</name>
    <dbReference type="NCBI Taxonomy" id="3880"/>
    <lineage>
        <taxon>Eukaryota</taxon>
        <taxon>Viridiplantae</taxon>
        <taxon>Streptophyta</taxon>
        <taxon>Embryophyta</taxon>
        <taxon>Tracheophyta</taxon>
        <taxon>Spermatophyta</taxon>
        <taxon>Magnoliopsida</taxon>
        <taxon>eudicotyledons</taxon>
        <taxon>Gunneridae</taxon>
        <taxon>Pentapetalae</taxon>
        <taxon>rosids</taxon>
        <taxon>fabids</taxon>
        <taxon>Fabales</taxon>
        <taxon>Fabaceae</taxon>
        <taxon>Papilionoideae</taxon>
        <taxon>50 kb inversion clade</taxon>
        <taxon>NPAAA clade</taxon>
        <taxon>Hologalegina</taxon>
        <taxon>IRL clade</taxon>
        <taxon>Trifolieae</taxon>
        <taxon>Medicago</taxon>
    </lineage>
</organism>
<reference evidence="3" key="2">
    <citation type="journal article" date="2018" name="Nat. Plants">
        <title>Whole-genome landscape of Medicago truncatula symbiotic genes.</title>
        <authorList>
            <person name="Pecrix Y."/>
            <person name="Staton S.E."/>
            <person name="Sallet E."/>
            <person name="Lelandais-Briere C."/>
            <person name="Moreau S."/>
            <person name="Carrere S."/>
            <person name="Blein T."/>
            <person name="Jardinaud M.F."/>
            <person name="Latrasse D."/>
            <person name="Zouine M."/>
            <person name="Zahm M."/>
            <person name="Kreplak J."/>
            <person name="Mayjonade B."/>
            <person name="Satge C."/>
            <person name="Perez M."/>
            <person name="Cauet S."/>
            <person name="Marande W."/>
            <person name="Chantry-Darmon C."/>
            <person name="Lopez-Roques C."/>
            <person name="Bouchez O."/>
            <person name="Berard A."/>
            <person name="Debelle F."/>
            <person name="Munos S."/>
            <person name="Bendahmane A."/>
            <person name="Berges H."/>
            <person name="Niebel A."/>
            <person name="Buitink J."/>
            <person name="Frugier F."/>
            <person name="Benhamed M."/>
            <person name="Crespi M."/>
            <person name="Gouzy J."/>
            <person name="Gamas P."/>
        </authorList>
    </citation>
    <scope>NUCLEOTIDE SEQUENCE [LARGE SCALE GENOMIC DNA]</scope>
    <source>
        <strain evidence="3">cv. Jemalong A17</strain>
    </source>
</reference>
<dbReference type="AlphaFoldDB" id="B7FML3"/>